<dbReference type="SUPFAM" id="SSF144052">
    <property type="entry name" value="Thermophilic metalloprotease-like"/>
    <property type="match status" value="1"/>
</dbReference>
<evidence type="ECO:0000256" key="1">
    <source>
        <dbReference type="ARBA" id="ARBA00022723"/>
    </source>
</evidence>
<keyword evidence="3" id="KW-1185">Reference proteome</keyword>
<dbReference type="Pfam" id="PF26233">
    <property type="entry name" value="NicX"/>
    <property type="match status" value="1"/>
</dbReference>
<dbReference type="PANTHER" id="PTHR34448">
    <property type="entry name" value="AMINOPEPTIDASE"/>
    <property type="match status" value="1"/>
</dbReference>
<dbReference type="GO" id="GO:0006508">
    <property type="term" value="P:proteolysis"/>
    <property type="evidence" value="ECO:0007669"/>
    <property type="project" value="InterPro"/>
</dbReference>
<proteinExistence type="predicted"/>
<dbReference type="InterPro" id="IPR058739">
    <property type="entry name" value="NicX"/>
</dbReference>
<dbReference type="InterPro" id="IPR052170">
    <property type="entry name" value="M29_Exopeptidase"/>
</dbReference>
<gene>
    <name evidence="2" type="ORF">AOX59_18570</name>
</gene>
<dbReference type="KEGG" id="lao:AOX59_18570"/>
<dbReference type="Proteomes" id="UP000050331">
    <property type="component" value="Chromosome"/>
</dbReference>
<evidence type="ECO:0000313" key="2">
    <source>
        <dbReference type="EMBL" id="ALX50406.1"/>
    </source>
</evidence>
<evidence type="ECO:0000313" key="3">
    <source>
        <dbReference type="Proteomes" id="UP000050331"/>
    </source>
</evidence>
<dbReference type="EMBL" id="CP013862">
    <property type="protein sequence ID" value="ALX50406.1"/>
    <property type="molecule type" value="Genomic_DNA"/>
</dbReference>
<organism evidence="2 3">
    <name type="scientific">Lentibacillus amyloliquefaciens</name>
    <dbReference type="NCBI Taxonomy" id="1472767"/>
    <lineage>
        <taxon>Bacteria</taxon>
        <taxon>Bacillati</taxon>
        <taxon>Bacillota</taxon>
        <taxon>Bacilli</taxon>
        <taxon>Bacillales</taxon>
        <taxon>Bacillaceae</taxon>
        <taxon>Lentibacillus</taxon>
    </lineage>
</organism>
<dbReference type="PANTHER" id="PTHR34448:SF1">
    <property type="entry name" value="BLL6088 PROTEIN"/>
    <property type="match status" value="1"/>
</dbReference>
<dbReference type="GO" id="GO:0046872">
    <property type="term" value="F:metal ion binding"/>
    <property type="evidence" value="ECO:0007669"/>
    <property type="project" value="UniProtKB-KW"/>
</dbReference>
<dbReference type="AlphaFoldDB" id="A0A0U4F9X0"/>
<name>A0A0U4F9X0_9BACI</name>
<dbReference type="OrthoDB" id="9803993at2"/>
<keyword evidence="1" id="KW-0479">Metal-binding</keyword>
<dbReference type="GO" id="GO:0004177">
    <property type="term" value="F:aminopeptidase activity"/>
    <property type="evidence" value="ECO:0007669"/>
    <property type="project" value="InterPro"/>
</dbReference>
<dbReference type="RefSeq" id="WP_068447887.1">
    <property type="nucleotide sequence ID" value="NZ_CP013862.1"/>
</dbReference>
<reference evidence="2 3" key="1">
    <citation type="submission" date="2016-01" db="EMBL/GenBank/DDBJ databases">
        <title>Complete genome sequence of strain Lentibacillus amyloliquefaciens LAM0015T isolated from saline sediment.</title>
        <authorList>
            <person name="Wang J.-L."/>
            <person name="He M.-X."/>
        </authorList>
    </citation>
    <scope>NUCLEOTIDE SEQUENCE [LARGE SCALE GENOMIC DNA]</scope>
    <source>
        <strain evidence="2 3">LAM0015</strain>
    </source>
</reference>
<protein>
    <recommendedName>
        <fullName evidence="4">Leucyl aminopeptidase</fullName>
    </recommendedName>
</protein>
<sequence>MLNVINSVVTAEKIVKKNLAIKPQEEVVIVADSKSDLEIVYTLAGVIKSVGAEYTIAIMPDRDHSNAAILTNFINKGLESADVLIGLTSASGAPCYSEVAQQLFYSGKVRSMSMVFRNLNHLTEGGATADYDKIAEKASKLASIWKKGKEIRVKSEKGTDIKAPIVKERVRVEDGFATNPGDECAFSDGEVFMYPVAGADGLVVLDGPIYRFGLPMGPVKIEVNNGKAISIEGGEEAGNQLKEIVFSTKNADNFAEFAIGLNPQSFKNGDFEEEKKALGNVHFALGKTPVVYSPIHMDLIMREGTVEIDDQIVLENGKLLV</sequence>
<accession>A0A0U4F9X0</accession>
<evidence type="ECO:0008006" key="4">
    <source>
        <dbReference type="Google" id="ProtNLM"/>
    </source>
</evidence>